<feature type="transmembrane region" description="Helical" evidence="2">
    <location>
        <begin position="508"/>
        <end position="526"/>
    </location>
</feature>
<feature type="transmembrane region" description="Helical" evidence="2">
    <location>
        <begin position="888"/>
        <end position="907"/>
    </location>
</feature>
<feature type="transmembrane region" description="Helical" evidence="2">
    <location>
        <begin position="344"/>
        <end position="361"/>
    </location>
</feature>
<dbReference type="Proteomes" id="UP000422108">
    <property type="component" value="Chromosome"/>
</dbReference>
<keyword evidence="4" id="KW-1185">Reference proteome</keyword>
<feature type="transmembrane region" description="Helical" evidence="2">
    <location>
        <begin position="449"/>
        <end position="468"/>
    </location>
</feature>
<dbReference type="InterPro" id="IPR019286">
    <property type="entry name" value="DUF2339_TM"/>
</dbReference>
<feature type="transmembrane region" description="Helical" evidence="2">
    <location>
        <begin position="683"/>
        <end position="704"/>
    </location>
</feature>
<evidence type="ECO:0000313" key="3">
    <source>
        <dbReference type="EMBL" id="BBO92037.1"/>
    </source>
</evidence>
<feature type="compositionally biased region" description="Low complexity" evidence="1">
    <location>
        <begin position="63"/>
        <end position="75"/>
    </location>
</feature>
<feature type="transmembrane region" description="Helical" evidence="2">
    <location>
        <begin position="312"/>
        <end position="332"/>
    </location>
</feature>
<feature type="transmembrane region" description="Helical" evidence="2">
    <location>
        <begin position="755"/>
        <end position="774"/>
    </location>
</feature>
<dbReference type="PIRSF" id="PIRSF035905">
    <property type="entry name" value="UCP035905_mp"/>
    <property type="match status" value="1"/>
</dbReference>
<dbReference type="Pfam" id="PF10101">
    <property type="entry name" value="DUF2339"/>
    <property type="match status" value="1"/>
</dbReference>
<reference evidence="3 4" key="1">
    <citation type="submission" date="2019-11" db="EMBL/GenBank/DDBJ databases">
        <title>Comparative genomics of hydrocarbon-degrading Desulfosarcina strains.</title>
        <authorList>
            <person name="Watanabe M."/>
            <person name="Kojima H."/>
            <person name="Fukui M."/>
        </authorList>
    </citation>
    <scope>NUCLEOTIDE SEQUENCE [LARGE SCALE GENOMIC DNA]</scope>
    <source>
        <strain evidence="4">oXyS1</strain>
    </source>
</reference>
<feature type="transmembrane region" description="Helical" evidence="2">
    <location>
        <begin position="373"/>
        <end position="390"/>
    </location>
</feature>
<feature type="transmembrane region" description="Helical" evidence="2">
    <location>
        <begin position="538"/>
        <end position="557"/>
    </location>
</feature>
<keyword evidence="2" id="KW-0812">Transmembrane</keyword>
<feature type="transmembrane region" description="Helical" evidence="2">
    <location>
        <begin position="724"/>
        <end position="743"/>
    </location>
</feature>
<evidence type="ECO:0000256" key="2">
    <source>
        <dbReference type="SAM" id="Phobius"/>
    </source>
</evidence>
<feature type="region of interest" description="Disordered" evidence="1">
    <location>
        <begin position="60"/>
        <end position="107"/>
    </location>
</feature>
<accession>A0A5K8AHA4</accession>
<feature type="transmembrane region" description="Helical" evidence="2">
    <location>
        <begin position="858"/>
        <end position="876"/>
    </location>
</feature>
<feature type="transmembrane region" description="Helical" evidence="2">
    <location>
        <begin position="480"/>
        <end position="502"/>
    </location>
</feature>
<sequence length="917" mass="99034">MIYIVVGLIGAISGGVYLYGRGGFLLGGVIGLLAAAVIGQRSRLLDLEKRVADLQARVGRPSAANAGQPAAAAGATDWQTPQPAETGVSAVPVSEPSPLPETPSAELPSLELELSEEAMADARPAPSTPEFRQPEPVRTKDPFEPIRKWLLGGNLMVRVGVVVLLFGFAFLVKYAAARNLVPLEVRLTAAFAAGLGLLVLGWRLRQKRFGYAVSLQGGGIGVMYLTLFAAARLFHLVPLPLTFLVMVGLVVFSGILAVLQDAAVMAVIGAAGGFLSPVLLSTGTGSHVMLFSYYALLNAGIFGIAWFKAWRWLNLLGFVFTFGIGAAWGLQYYQSPYFATTEPFLILFFVFYLAISVLFALRQPPRLKGYVDGTLVFGMPLVVFSLQVGLVKQFSLGLALSAVAMGLIYTGLATVLWRRRGDGLAALVEAFLALGVIFGSLAIPLALSGSWTAVAWSLEGAGLVWVGLRQKRWTARGFGLLLQVGAGIAFLMGSHAGGSTLAVFNNRFMGGMMIGLAGLLSAFLLERFQDRLYRPERVLIAPVLAWGLAWWFGTGLNEIDRCLSRRHELAGAMAFVGINTMAMGVCYRRLDWKGLRWPALGLLPAMILIAAANSGHIYFRHPFQGWWLAVWPLALGTHGYLLRTLDRDWPARVSAVWHVTGALFVVFLLSWECAWLLDRMADGAPVWAFAAWGALPAVAVGLLIRLRTVTGWPLRPWTASYQGWLPAFLVFGLVAWGIRGLFMDGDPRPLPYLPLFNPMDLVQLFVFLVVVNWVRIVRQKALLPAASLPPGVLWGVPAIGGLFWLTAVVARTVHHLAGVAYDWDLMIRSGLFQAAVAVLWGLVALGGMIAANRFRQRALWFSGATLLAVVVGKLFVVDLSGSGTISRIVSFLAVGALLLVIGFFTPLPPSDMKGDTP</sequence>
<name>A0A5K8AHA4_9BACT</name>
<protein>
    <submittedName>
        <fullName evidence="3">Membrane protein</fullName>
    </submittedName>
</protein>
<gene>
    <name evidence="3" type="ORF">DSCOOX_52170</name>
</gene>
<keyword evidence="2" id="KW-1133">Transmembrane helix</keyword>
<organism evidence="3 4">
    <name type="scientific">Desulfosarcina ovata subsp. ovata</name>
    <dbReference type="NCBI Taxonomy" id="2752305"/>
    <lineage>
        <taxon>Bacteria</taxon>
        <taxon>Pseudomonadati</taxon>
        <taxon>Thermodesulfobacteriota</taxon>
        <taxon>Desulfobacteria</taxon>
        <taxon>Desulfobacterales</taxon>
        <taxon>Desulfosarcinaceae</taxon>
        <taxon>Desulfosarcina</taxon>
    </lineage>
</organism>
<feature type="transmembrane region" description="Helical" evidence="2">
    <location>
        <begin position="655"/>
        <end position="677"/>
    </location>
</feature>
<feature type="transmembrane region" description="Helical" evidence="2">
    <location>
        <begin position="183"/>
        <end position="202"/>
    </location>
</feature>
<feature type="transmembrane region" description="Helical" evidence="2">
    <location>
        <begin position="599"/>
        <end position="619"/>
    </location>
</feature>
<dbReference type="EMBL" id="AP021879">
    <property type="protein sequence ID" value="BBO92037.1"/>
    <property type="molecule type" value="Genomic_DNA"/>
</dbReference>
<feature type="region of interest" description="Disordered" evidence="1">
    <location>
        <begin position="119"/>
        <end position="138"/>
    </location>
</feature>
<dbReference type="PANTHER" id="PTHR38434:SF1">
    <property type="entry name" value="BLL2549 PROTEIN"/>
    <property type="match status" value="1"/>
</dbReference>
<feature type="transmembrane region" description="Helical" evidence="2">
    <location>
        <begin position="18"/>
        <end position="39"/>
    </location>
</feature>
<keyword evidence="2" id="KW-0472">Membrane</keyword>
<dbReference type="PANTHER" id="PTHR38434">
    <property type="entry name" value="BLL2549 PROTEIN"/>
    <property type="match status" value="1"/>
</dbReference>
<feature type="transmembrane region" description="Helical" evidence="2">
    <location>
        <begin position="288"/>
        <end position="307"/>
    </location>
</feature>
<feature type="transmembrane region" description="Helical" evidence="2">
    <location>
        <begin position="155"/>
        <end position="177"/>
    </location>
</feature>
<feature type="transmembrane region" description="Helical" evidence="2">
    <location>
        <begin position="209"/>
        <end position="231"/>
    </location>
</feature>
<feature type="transmembrane region" description="Helical" evidence="2">
    <location>
        <begin position="625"/>
        <end position="643"/>
    </location>
</feature>
<dbReference type="RefSeq" id="WP_162459125.1">
    <property type="nucleotide sequence ID" value="NZ_AP021879.1"/>
</dbReference>
<proteinExistence type="predicted"/>
<dbReference type="InterPro" id="IPR014600">
    <property type="entry name" value="UCP035905_mem"/>
</dbReference>
<feature type="transmembrane region" description="Helical" evidence="2">
    <location>
        <begin position="830"/>
        <end position="851"/>
    </location>
</feature>
<feature type="transmembrane region" description="Helical" evidence="2">
    <location>
        <begin position="569"/>
        <end position="587"/>
    </location>
</feature>
<evidence type="ECO:0000313" key="4">
    <source>
        <dbReference type="Proteomes" id="UP000422108"/>
    </source>
</evidence>
<dbReference type="AlphaFoldDB" id="A0A5K8AHA4"/>
<evidence type="ECO:0000256" key="1">
    <source>
        <dbReference type="SAM" id="MobiDB-lite"/>
    </source>
</evidence>
<feature type="transmembrane region" description="Helical" evidence="2">
    <location>
        <begin position="263"/>
        <end position="282"/>
    </location>
</feature>
<feature type="transmembrane region" description="Helical" evidence="2">
    <location>
        <begin position="396"/>
        <end position="417"/>
    </location>
</feature>
<feature type="transmembrane region" description="Helical" evidence="2">
    <location>
        <begin position="424"/>
        <end position="443"/>
    </location>
</feature>
<feature type="transmembrane region" description="Helical" evidence="2">
    <location>
        <begin position="786"/>
        <end position="810"/>
    </location>
</feature>
<feature type="transmembrane region" description="Helical" evidence="2">
    <location>
        <begin position="237"/>
        <end position="256"/>
    </location>
</feature>